<name>A0A483F001_KLEPN</name>
<gene>
    <name evidence="2" type="ORF">ETE62_25645</name>
</gene>
<dbReference type="EMBL" id="SDCA01000058">
    <property type="protein sequence ID" value="TCW89439.1"/>
    <property type="molecule type" value="Genomic_DNA"/>
</dbReference>
<evidence type="ECO:0008006" key="3">
    <source>
        <dbReference type="Google" id="ProtNLM"/>
    </source>
</evidence>
<organism evidence="2">
    <name type="scientific">Klebsiella pneumoniae</name>
    <dbReference type="NCBI Taxonomy" id="573"/>
    <lineage>
        <taxon>Bacteria</taxon>
        <taxon>Pseudomonadati</taxon>
        <taxon>Pseudomonadota</taxon>
        <taxon>Gammaproteobacteria</taxon>
        <taxon>Enterobacterales</taxon>
        <taxon>Enterobacteriaceae</taxon>
        <taxon>Klebsiella/Raoultella group</taxon>
        <taxon>Klebsiella</taxon>
        <taxon>Klebsiella pneumoniae complex</taxon>
    </lineage>
</organism>
<accession>A0A483F001</accession>
<dbReference type="InterPro" id="IPR058148">
    <property type="entry name" value="M949_RS01915-like_dom"/>
</dbReference>
<reference evidence="2" key="1">
    <citation type="submission" date="2019-01" db="EMBL/GenBank/DDBJ databases">
        <authorList>
            <person name="Lista F."/>
            <person name="Anselmo A."/>
        </authorList>
    </citation>
    <scope>NUCLEOTIDE SEQUENCE</scope>
    <source>
        <strain evidence="2">22S</strain>
    </source>
</reference>
<evidence type="ECO:0000256" key="1">
    <source>
        <dbReference type="SAM" id="SignalP"/>
    </source>
</evidence>
<evidence type="ECO:0000313" key="2">
    <source>
        <dbReference type="EMBL" id="TCW89439.1"/>
    </source>
</evidence>
<dbReference type="RefSeq" id="WP_048985683.1">
    <property type="nucleotide sequence ID" value="NZ_AP024568.1"/>
</dbReference>
<keyword evidence="1" id="KW-0732">Signal</keyword>
<proteinExistence type="predicted"/>
<comment type="caution">
    <text evidence="2">The sequence shown here is derived from an EMBL/GenBank/DDBJ whole genome shotgun (WGS) entry which is preliminary data.</text>
</comment>
<feature type="chain" id="PRO_5041167649" description="DUF4124 domain-containing protein" evidence="1">
    <location>
        <begin position="20"/>
        <end position="177"/>
    </location>
</feature>
<feature type="signal peptide" evidence="1">
    <location>
        <begin position="1"/>
        <end position="19"/>
    </location>
</feature>
<protein>
    <recommendedName>
        <fullName evidence="3">DUF4124 domain-containing protein</fullName>
    </recommendedName>
</protein>
<dbReference type="NCBIfam" id="NF046077">
    <property type="entry name" value="LPS_M949_RS01915"/>
    <property type="match status" value="1"/>
</dbReference>
<sequence>MNWKLAIAFTFVLSQSAFASSEAFQKVWNDSSGKHVLIIDKKLDSKDGGMTLLVKQVTGYSNDWTLKDFVRKCGEDIKLDIAPDSVEVNKIFSDGVGTVLFAYKIGCVGGIDPVIVKYFAFKNGVKYSLRGEEHIIVGSEGFGGEKAPVPDFNLRNDKSLLKYMMGKWDSISTTKIN</sequence>
<dbReference type="AlphaFoldDB" id="A0A483F001"/>